<comment type="caution">
    <text evidence="1">The sequence shown here is derived from an EMBL/GenBank/DDBJ whole genome shotgun (WGS) entry which is preliminary data.</text>
</comment>
<reference evidence="1 2" key="1">
    <citation type="submission" date="2015-12" db="EMBL/GenBank/DDBJ databases">
        <title>Complete genome sequence of a multi-drug resistant strain Acidovorax sp. 12322-1.</title>
        <authorList>
            <person name="Ming D."/>
            <person name="Wang M."/>
            <person name="Hu S."/>
            <person name="Zhou Y."/>
            <person name="Jiang T."/>
        </authorList>
    </citation>
    <scope>NUCLEOTIDE SEQUENCE [LARGE SCALE GENOMIC DNA]</scope>
    <source>
        <strain evidence="1 2">12322-1</strain>
    </source>
</reference>
<protein>
    <recommendedName>
        <fullName evidence="3">N-acetyltransferase domain-containing protein</fullName>
    </recommendedName>
</protein>
<evidence type="ECO:0008006" key="3">
    <source>
        <dbReference type="Google" id="ProtNLM"/>
    </source>
</evidence>
<organism evidence="1 2">
    <name type="scientific">Comamonas kerstersii</name>
    <dbReference type="NCBI Taxonomy" id="225992"/>
    <lineage>
        <taxon>Bacteria</taxon>
        <taxon>Pseudomonadati</taxon>
        <taxon>Pseudomonadota</taxon>
        <taxon>Betaproteobacteria</taxon>
        <taxon>Burkholderiales</taxon>
        <taxon>Comamonadaceae</taxon>
        <taxon>Comamonas</taxon>
    </lineage>
</organism>
<evidence type="ECO:0000313" key="2">
    <source>
        <dbReference type="Proteomes" id="UP000053300"/>
    </source>
</evidence>
<accession>A0A0W7YWU9</accession>
<dbReference type="EMBL" id="LPXH01000036">
    <property type="protein sequence ID" value="KUF39528.1"/>
    <property type="molecule type" value="Genomic_DNA"/>
</dbReference>
<proteinExistence type="predicted"/>
<sequence length="85" mass="9370">MIRQYHSTDCESVLKVWAAASAVAQSLQGALEVEVFARNLIGRAFYARQGFVLMCKKLHAQTGLALLRWRLTIRSSPCPGSAGYV</sequence>
<dbReference type="STRING" id="225992.B5M06_00125"/>
<keyword evidence="2" id="KW-1185">Reference proteome</keyword>
<gene>
    <name evidence="1" type="ORF">AS359_06950</name>
</gene>
<evidence type="ECO:0000313" key="1">
    <source>
        <dbReference type="EMBL" id="KUF39528.1"/>
    </source>
</evidence>
<dbReference type="AlphaFoldDB" id="A0A0W7YWU9"/>
<name>A0A0W7YWU9_9BURK</name>
<dbReference type="Proteomes" id="UP000053300">
    <property type="component" value="Unassembled WGS sequence"/>
</dbReference>